<dbReference type="InterPro" id="IPR032876">
    <property type="entry name" value="J_dom"/>
</dbReference>
<dbReference type="KEGG" id="rah:Rahaq_4506"/>
<dbReference type="Pfam" id="PF09327">
    <property type="entry name" value="Phage_Tail_Tip"/>
    <property type="match status" value="1"/>
</dbReference>
<dbReference type="CDD" id="cd00063">
    <property type="entry name" value="FN3"/>
    <property type="match status" value="1"/>
</dbReference>
<feature type="region of interest" description="Disordered" evidence="1">
    <location>
        <begin position="1"/>
        <end position="25"/>
    </location>
</feature>
<evidence type="ECO:0000259" key="2">
    <source>
        <dbReference type="PROSITE" id="PS50853"/>
    </source>
</evidence>
<proteinExistence type="predicted"/>
<dbReference type="InterPro" id="IPR003961">
    <property type="entry name" value="FN3_dom"/>
</dbReference>
<geneLocation type="plasmid" evidence="3 4">
    <name>pRAHAQ01</name>
</geneLocation>
<dbReference type="HOGENOM" id="CLU_000143_3_0_6"/>
<dbReference type="Pfam" id="PF13550">
    <property type="entry name" value="Phage-tail_3"/>
    <property type="match status" value="1"/>
</dbReference>
<dbReference type="PANTHER" id="PTHR36251:SF2">
    <property type="entry name" value="GIFSY-2 PROPHAGE HOST SPECIFICITY PROTEIN J, PHAGE LAMBDA"/>
    <property type="match status" value="1"/>
</dbReference>
<dbReference type="AlphaFoldDB" id="A0A0H3FG99"/>
<gene>
    <name evidence="3" type="ordered locus">Rahaq_4506</name>
</gene>
<name>A0A0H3FG99_RAHSY</name>
<dbReference type="PROSITE" id="PS50853">
    <property type="entry name" value="FN3"/>
    <property type="match status" value="2"/>
</dbReference>
<dbReference type="InterPro" id="IPR036116">
    <property type="entry name" value="FN3_sf"/>
</dbReference>
<feature type="domain" description="Fibronectin type-III" evidence="2">
    <location>
        <begin position="623"/>
        <end position="717"/>
    </location>
</feature>
<dbReference type="SUPFAM" id="SSF49265">
    <property type="entry name" value="Fibronectin type III"/>
    <property type="match status" value="1"/>
</dbReference>
<dbReference type="OrthoDB" id="109844at2"/>
<accession>A0A0H3FG99</accession>
<reference evidence="4" key="1">
    <citation type="submission" date="2011-01" db="EMBL/GenBank/DDBJ databases">
        <title>Complete sequence of plasmid1 of Rahnella sp. Y9602.</title>
        <authorList>
            <consortium name="US DOE Joint Genome Institute"/>
            <person name="Lucas S."/>
            <person name="Copeland A."/>
            <person name="Lapidus A."/>
            <person name="Cheng J.-F."/>
            <person name="Goodwin L."/>
            <person name="Pitluck S."/>
            <person name="Lu M."/>
            <person name="Detter J.C."/>
            <person name="Han C."/>
            <person name="Tapia R."/>
            <person name="Land M."/>
            <person name="Hauser L."/>
            <person name="Kyrpides N."/>
            <person name="Ivanova N."/>
            <person name="Ovchinnikova G."/>
            <person name="Pagani I."/>
            <person name="Sobecky P.A."/>
            <person name="Martinez R.J."/>
            <person name="Woyke T."/>
        </authorList>
    </citation>
    <scope>NUCLEOTIDE SEQUENCE [LARGE SCALE GENOMIC DNA]</scope>
    <source>
        <strain evidence="4">Y9602</strain>
        <plasmid evidence="4">pRAHAQ01</plasmid>
    </source>
</reference>
<dbReference type="Gene3D" id="2.60.40.10">
    <property type="entry name" value="Immunoglobulins"/>
    <property type="match status" value="1"/>
</dbReference>
<dbReference type="eggNOG" id="COG4733">
    <property type="taxonomic scope" value="Bacteria"/>
</dbReference>
<keyword evidence="3" id="KW-0614">Plasmid</keyword>
<dbReference type="InterPro" id="IPR053171">
    <property type="entry name" value="Viral_Tip_Attach_Protein"/>
</dbReference>
<evidence type="ECO:0000313" key="3">
    <source>
        <dbReference type="EMBL" id="ADW76089.1"/>
    </source>
</evidence>
<dbReference type="RefSeq" id="WP_013577770.1">
    <property type="nucleotide sequence ID" value="NC_015062.1"/>
</dbReference>
<dbReference type="InterPro" id="IPR055385">
    <property type="entry name" value="GpJ_HDII-ins2"/>
</dbReference>
<dbReference type="Proteomes" id="UP000007257">
    <property type="component" value="Plasmid pRAHAQ01"/>
</dbReference>
<feature type="domain" description="Fibronectin type-III" evidence="2">
    <location>
        <begin position="720"/>
        <end position="815"/>
    </location>
</feature>
<dbReference type="InterPro" id="IPR013783">
    <property type="entry name" value="Ig-like_fold"/>
</dbReference>
<organism evidence="3 4">
    <name type="scientific">Rahnella sp. (strain Y9602)</name>
    <dbReference type="NCBI Taxonomy" id="2703885"/>
    <lineage>
        <taxon>Bacteria</taxon>
        <taxon>Pseudomonadati</taxon>
        <taxon>Pseudomonadota</taxon>
        <taxon>Gammaproteobacteria</taxon>
        <taxon>Enterobacterales</taxon>
        <taxon>Yersiniaceae</taxon>
        <taxon>Rahnella</taxon>
    </lineage>
</organism>
<sequence length="1061" mass="114891">MATATKIKGRKGGSSSSRTPVEQPDDLQSIAKAKLLIALGEGEFGGGLTGQSIYLDGTPLLNSDGSSNFSGVAWEFRAGTQAQSYIQGLPGTENEISVGTEVKSTVAWTHTFTNTQLSAIRLRLKWPSLFKQEDDGDLVGYSINYTIELQTDGGAFQTVINTAVTGKTTSGYERSHRVDLPPAGTTWTIRLRKITADANSAKIGDAMTIQSYTEVIDAKLRYPNTALLYIEFDSSQFNGSIPQISCEPQGRVIRVPDTYDPVTRTYSGTWTGAFKWAWSDNPAWVFYDLVVTDRFGLGNRLTAENIDKWELYQVAQYCDQMVPDGKGGNGTEPRYICNVYVQSRNDAYTVLRDFAAIFRGMTYWGGDQIVALADMPRDIDYSYTRANVIDGQFSYSSSTTKTRYTTALVSWSDPDNAYADAMEPVFEQDLVTRYGFNQLELTAIGCTRQSEANRKGRWGILTNNKDRVITFGVGLDGMIPQPGYIIAVADEMLSGKVTGGRISSVSGRAITLDRVPDAAAGGRLILNLPSGAAQSRTIQSVSGKVVTVTTAYSETPESESVWVVESDELYAQQYRVLSVADNNDNTFTISAAYHDPDKYARIDTGAIIDERPISVIPPGSQSAPANIQIGSYSVVNQGISVQTMRATWDATTNAIAYEAQWRRNDGNWVNVPRSSTTSFEVPGIYAGRYLVRVRAINVAEISSGWGYSVEVTLTGKEGNPPKPVGFTATGINWGIQLNWGFPENTSDTLKTEIQYTPNSDQSNPLLLSDAPYPQAIYTQLGLRAGQVFWYRAQLVDKTGNESGYTDWIRGMVNDNADDYLGDIADDFLSSADGDRLTGDIETNIDAILQNALNLNSTIDHQFAQNGEVRADILTVKTTVAEVDQAMADLTTQVQAQIGDVTAALEDKLTAVVDASGASAIYTLKTGVRIGGVMYNAGMSIAVLAQAGQPVVTRVGFNANQFVLMSGSGDTQYSPFAVVNGQVFISDAFVQDGTITNAKIGNFIQSNNYVAGVSGWRLDKGGTFVNYGSGSGGKMKTTNTTISVADASGVLRVQIGELTGVF</sequence>
<reference evidence="3 4" key="2">
    <citation type="journal article" date="2012" name="J. Bacteriol.">
        <title>Complete Genome Sequence of Rahnella sp. Strain Y9602, a Gammaproteobacterium Isolate from Metal- and Radionuclide-Contaminated Soil.</title>
        <authorList>
            <person name="Martinez R.J."/>
            <person name="Bruce D."/>
            <person name="Detter C."/>
            <person name="Goodwin L.A."/>
            <person name="Han J."/>
            <person name="Han C.S."/>
            <person name="Held B."/>
            <person name="Land M.L."/>
            <person name="Mikhailova N."/>
            <person name="Nolan M."/>
            <person name="Pennacchio L."/>
            <person name="Pitluck S."/>
            <person name="Tapia R."/>
            <person name="Woyke T."/>
            <person name="Sobecky P.A."/>
        </authorList>
    </citation>
    <scope>NUCLEOTIDE SEQUENCE [LARGE SCALE GENOMIC DNA]</scope>
    <source>
        <strain evidence="3 4">Y9602</strain>
        <plasmid evidence="3 4">pRAHAQ01</plasmid>
    </source>
</reference>
<dbReference type="EMBL" id="CP002506">
    <property type="protein sequence ID" value="ADW76089.1"/>
    <property type="molecule type" value="Genomic_DNA"/>
</dbReference>
<protein>
    <recommendedName>
        <fullName evidence="2">Fibronectin type-III domain-containing protein</fullName>
    </recommendedName>
</protein>
<evidence type="ECO:0000256" key="1">
    <source>
        <dbReference type="SAM" id="MobiDB-lite"/>
    </source>
</evidence>
<evidence type="ECO:0000313" key="4">
    <source>
        <dbReference type="Proteomes" id="UP000007257"/>
    </source>
</evidence>
<dbReference type="Pfam" id="PF24801">
    <property type="entry name" value="FNIII-A_GpJ"/>
    <property type="match status" value="1"/>
</dbReference>
<dbReference type="InterPro" id="IPR015406">
    <property type="entry name" value="GpJ_CSF"/>
</dbReference>
<dbReference type="PANTHER" id="PTHR36251">
    <property type="entry name" value="FELS-1 PROPHAGE HOST SPECIFICITY PROTEIN-RELATED"/>
    <property type="match status" value="1"/>
</dbReference>